<comment type="caution">
    <text evidence="4">The sequence shown here is derived from an EMBL/GenBank/DDBJ whole genome shotgun (WGS) entry which is preliminary data.</text>
</comment>
<dbReference type="PANTHER" id="PTHR38340">
    <property type="entry name" value="S-LAYER PROTEIN"/>
    <property type="match status" value="1"/>
</dbReference>
<evidence type="ECO:0008006" key="6">
    <source>
        <dbReference type="Google" id="ProtNLM"/>
    </source>
</evidence>
<dbReference type="Gene3D" id="2.150.10.10">
    <property type="entry name" value="Serralysin-like metalloprotease, C-terminal"/>
    <property type="match status" value="4"/>
</dbReference>
<dbReference type="InterPro" id="IPR001343">
    <property type="entry name" value="Hemolysn_Ca-bd"/>
</dbReference>
<keyword evidence="5" id="KW-1185">Reference proteome</keyword>
<feature type="signal peptide" evidence="3">
    <location>
        <begin position="1"/>
        <end position="25"/>
    </location>
</feature>
<dbReference type="OrthoDB" id="3783154at2"/>
<dbReference type="PANTHER" id="PTHR38340:SF1">
    <property type="entry name" value="S-LAYER PROTEIN"/>
    <property type="match status" value="1"/>
</dbReference>
<evidence type="ECO:0000256" key="2">
    <source>
        <dbReference type="ARBA" id="ARBA00022525"/>
    </source>
</evidence>
<dbReference type="InterPro" id="IPR050557">
    <property type="entry name" value="RTX_toxin/Mannuronan_C5-epim"/>
</dbReference>
<evidence type="ECO:0000256" key="3">
    <source>
        <dbReference type="SAM" id="SignalP"/>
    </source>
</evidence>
<dbReference type="GO" id="GO:0005509">
    <property type="term" value="F:calcium ion binding"/>
    <property type="evidence" value="ECO:0007669"/>
    <property type="project" value="InterPro"/>
</dbReference>
<reference evidence="4 5" key="1">
    <citation type="submission" date="2018-04" db="EMBL/GenBank/DDBJ databases">
        <title>Genome of Nocardioides gansuensis WSJ-1.</title>
        <authorList>
            <person name="Wu S."/>
            <person name="Wang G."/>
        </authorList>
    </citation>
    <scope>NUCLEOTIDE SEQUENCE [LARGE SCALE GENOMIC DNA]</scope>
    <source>
        <strain evidence="4 5">WSJ-1</strain>
    </source>
</reference>
<sequence>MRRTTLTALLGLVLPLGMMTAPASAALTCDGKAATIVATPGVPTTGTPGDDVIVGTSVPDTIDGAAGNDTVCGRAGEDEIDGGVGNDRLFGGEDRYEPDDGYWGDNIAPGPGDDFVDLGHDPAAEHIYDVDAGWWDQISFKDSAQPVRVDLDAGTATGEGTDTIVVPTYSGGVEGSAFNDHITGSGVQDWIAAGAGDDTVLTGEGDDRVRADALSDFFADVSPGDDIVSTGPGRDEVRGGHGADTIDAGEGRDTVYALVASGGMATGGTGHDVLWGSGPITLVGGTGADTFFPQIDSWHTITVRGSAGRDVLRPDMDLSVAPQRSELLVGRPAGTLQVRPRGAKRFGTVVRFSSVPVFRPNSIASSLRITWFGTAGPDRLDLDMHEGRVHAFGRGGADDVRAGTAADLLDGGAGRDVLNGDIGRDRCLHGERLTSCEVRR</sequence>
<dbReference type="Pfam" id="PF00353">
    <property type="entry name" value="HemolysinCabind"/>
    <property type="match status" value="5"/>
</dbReference>
<keyword evidence="2" id="KW-0964">Secreted</keyword>
<dbReference type="AlphaFoldDB" id="A0A2T8F4I1"/>
<dbReference type="PRINTS" id="PR00313">
    <property type="entry name" value="CABNDNGRPT"/>
</dbReference>
<organism evidence="4 5">
    <name type="scientific">Nocardioides gansuensis</name>
    <dbReference type="NCBI Taxonomy" id="2138300"/>
    <lineage>
        <taxon>Bacteria</taxon>
        <taxon>Bacillati</taxon>
        <taxon>Actinomycetota</taxon>
        <taxon>Actinomycetes</taxon>
        <taxon>Propionibacteriales</taxon>
        <taxon>Nocardioidaceae</taxon>
        <taxon>Nocardioides</taxon>
    </lineage>
</organism>
<dbReference type="GO" id="GO:0005576">
    <property type="term" value="C:extracellular region"/>
    <property type="evidence" value="ECO:0007669"/>
    <property type="project" value="UniProtKB-SubCell"/>
</dbReference>
<evidence type="ECO:0000313" key="4">
    <source>
        <dbReference type="EMBL" id="PVG80624.1"/>
    </source>
</evidence>
<dbReference type="SUPFAM" id="SSF51120">
    <property type="entry name" value="beta-Roll"/>
    <property type="match status" value="3"/>
</dbReference>
<dbReference type="RefSeq" id="WP_116574621.1">
    <property type="nucleotide sequence ID" value="NZ_QDGZ01000018.1"/>
</dbReference>
<dbReference type="Proteomes" id="UP000246018">
    <property type="component" value="Unassembled WGS sequence"/>
</dbReference>
<feature type="chain" id="PRO_5015564389" description="Calcium-binding protein" evidence="3">
    <location>
        <begin position="26"/>
        <end position="440"/>
    </location>
</feature>
<evidence type="ECO:0000256" key="1">
    <source>
        <dbReference type="ARBA" id="ARBA00004613"/>
    </source>
</evidence>
<accession>A0A2T8F4I1</accession>
<gene>
    <name evidence="4" type="ORF">DDE18_22265</name>
</gene>
<protein>
    <recommendedName>
        <fullName evidence="6">Calcium-binding protein</fullName>
    </recommendedName>
</protein>
<evidence type="ECO:0000313" key="5">
    <source>
        <dbReference type="Proteomes" id="UP000246018"/>
    </source>
</evidence>
<keyword evidence="3" id="KW-0732">Signal</keyword>
<proteinExistence type="predicted"/>
<comment type="subcellular location">
    <subcellularLocation>
        <location evidence="1">Secreted</location>
    </subcellularLocation>
</comment>
<dbReference type="InterPro" id="IPR011049">
    <property type="entry name" value="Serralysin-like_metalloprot_C"/>
</dbReference>
<name>A0A2T8F4I1_9ACTN</name>
<dbReference type="EMBL" id="QDGZ01000018">
    <property type="protein sequence ID" value="PVG80624.1"/>
    <property type="molecule type" value="Genomic_DNA"/>
</dbReference>